<dbReference type="Gene3D" id="3.40.50.720">
    <property type="entry name" value="NAD(P)-binding Rossmann-like Domain"/>
    <property type="match status" value="1"/>
</dbReference>
<dbReference type="OrthoDB" id="3567264at2"/>
<gene>
    <name evidence="2" type="ORF">A4H34_03900</name>
</gene>
<keyword evidence="3" id="KW-1185">Reference proteome</keyword>
<dbReference type="GO" id="GO:0008270">
    <property type="term" value="F:zinc ion binding"/>
    <property type="evidence" value="ECO:0007669"/>
    <property type="project" value="InterPro"/>
</dbReference>
<dbReference type="SMART" id="SM00829">
    <property type="entry name" value="PKS_ER"/>
    <property type="match status" value="1"/>
</dbReference>
<dbReference type="InterPro" id="IPR051397">
    <property type="entry name" value="Zn-ADH-like_protein"/>
</dbReference>
<reference evidence="2 3" key="1">
    <citation type="submission" date="2016-04" db="EMBL/GenBank/DDBJ databases">
        <title>Peptidophaga gingivicola gen. nov., sp. nov., isolated from human subgingival plaque.</title>
        <authorList>
            <person name="Beall C.J."/>
            <person name="Mokrzan E.M."/>
            <person name="Griffen A.L."/>
            <person name="Leys E.J."/>
        </authorList>
    </citation>
    <scope>NUCLEOTIDE SEQUENCE [LARGE SCALE GENOMIC DNA]</scope>
    <source>
        <strain evidence="2 3">BA112</strain>
    </source>
</reference>
<dbReference type="InterPro" id="IPR036291">
    <property type="entry name" value="NAD(P)-bd_dom_sf"/>
</dbReference>
<evidence type="ECO:0000313" key="2">
    <source>
        <dbReference type="EMBL" id="OAP86315.1"/>
    </source>
</evidence>
<dbReference type="InterPro" id="IPR013149">
    <property type="entry name" value="ADH-like_C"/>
</dbReference>
<dbReference type="PANTHER" id="PTHR43677">
    <property type="entry name" value="SHORT-CHAIN DEHYDROGENASE/REDUCTASE"/>
    <property type="match status" value="1"/>
</dbReference>
<evidence type="ECO:0000313" key="3">
    <source>
        <dbReference type="Proteomes" id="UP000078368"/>
    </source>
</evidence>
<dbReference type="InterPro" id="IPR011032">
    <property type="entry name" value="GroES-like_sf"/>
</dbReference>
<protein>
    <submittedName>
        <fullName evidence="2">NADPH:quinone reductase</fullName>
    </submittedName>
</protein>
<dbReference type="Pfam" id="PF08240">
    <property type="entry name" value="ADH_N"/>
    <property type="match status" value="1"/>
</dbReference>
<comment type="caution">
    <text evidence="2">The sequence shown here is derived from an EMBL/GenBank/DDBJ whole genome shotgun (WGS) entry which is preliminary data.</text>
</comment>
<dbReference type="PROSITE" id="PS01162">
    <property type="entry name" value="QOR_ZETA_CRYSTAL"/>
    <property type="match status" value="1"/>
</dbReference>
<dbReference type="Gene3D" id="3.90.180.10">
    <property type="entry name" value="Medium-chain alcohol dehydrogenases, catalytic domain"/>
    <property type="match status" value="1"/>
</dbReference>
<organism evidence="2 3">
    <name type="scientific">Peptidiphaga gingivicola</name>
    <dbReference type="NCBI Taxonomy" id="2741497"/>
    <lineage>
        <taxon>Bacteria</taxon>
        <taxon>Bacillati</taxon>
        <taxon>Actinomycetota</taxon>
        <taxon>Actinomycetes</taxon>
        <taxon>Actinomycetales</taxon>
        <taxon>Actinomycetaceae</taxon>
        <taxon>Peptidiphaga</taxon>
    </lineage>
</organism>
<dbReference type="Pfam" id="PF00107">
    <property type="entry name" value="ADH_zinc_N"/>
    <property type="match status" value="1"/>
</dbReference>
<sequence length="323" mass="33686">MKALQITSYTGPEGLVYQEAPVPRPARGQVTIDVEYAGANYVEALFAEGLASRPLPWTPGIEAAGRVRELGEGVEGLTVGEPVAAPITILGAGGYGQVALAKAPLTVPLPPGMDPALASVVPSNTTTALAALERTVRIQPGEHVLVQAAAGGLGTQFGQIARLFGAGRVVGVVGSEQKRQVALDLGYDEVWLRDTLPSRDSGQFDVIVDPVSGPARPESLRLLRFEGRLLALGDAAQAGDQRISTNTLWSKGVSVLGFNIGGLGDAHPDVVGSYLRRALMLVATGQVTVPVQERLPIADAARALTALRSGGTIGKFILVHERD</sequence>
<dbReference type="AlphaFoldDB" id="A0A179B4J7"/>
<dbReference type="InterPro" id="IPR013154">
    <property type="entry name" value="ADH-like_N"/>
</dbReference>
<dbReference type="SUPFAM" id="SSF50129">
    <property type="entry name" value="GroES-like"/>
    <property type="match status" value="1"/>
</dbReference>
<dbReference type="InterPro" id="IPR020843">
    <property type="entry name" value="ER"/>
</dbReference>
<proteinExistence type="predicted"/>
<dbReference type="EMBL" id="LVZK01000001">
    <property type="protein sequence ID" value="OAP86315.1"/>
    <property type="molecule type" value="Genomic_DNA"/>
</dbReference>
<evidence type="ECO:0000259" key="1">
    <source>
        <dbReference type="SMART" id="SM00829"/>
    </source>
</evidence>
<name>A0A179B4J7_9ACTO</name>
<feature type="domain" description="Enoyl reductase (ER)" evidence="1">
    <location>
        <begin position="11"/>
        <end position="318"/>
    </location>
</feature>
<dbReference type="Proteomes" id="UP000078368">
    <property type="component" value="Unassembled WGS sequence"/>
</dbReference>
<dbReference type="SUPFAM" id="SSF51735">
    <property type="entry name" value="NAD(P)-binding Rossmann-fold domains"/>
    <property type="match status" value="1"/>
</dbReference>
<dbReference type="GO" id="GO:0016491">
    <property type="term" value="F:oxidoreductase activity"/>
    <property type="evidence" value="ECO:0007669"/>
    <property type="project" value="InterPro"/>
</dbReference>
<dbReference type="RefSeq" id="WP_064231154.1">
    <property type="nucleotide sequence ID" value="NZ_LVZK01000001.1"/>
</dbReference>
<dbReference type="PANTHER" id="PTHR43677:SF4">
    <property type="entry name" value="QUINONE OXIDOREDUCTASE-LIKE PROTEIN 2"/>
    <property type="match status" value="1"/>
</dbReference>
<dbReference type="STRING" id="1823756.A4H34_03900"/>
<dbReference type="InterPro" id="IPR002364">
    <property type="entry name" value="Quin_OxRdtase/zeta-crystal_CS"/>
</dbReference>
<accession>A0A179B4J7</accession>